<gene>
    <name evidence="2" type="ORF">LTR97_012378</name>
</gene>
<feature type="region of interest" description="Disordered" evidence="1">
    <location>
        <begin position="218"/>
        <end position="277"/>
    </location>
</feature>
<evidence type="ECO:0000256" key="1">
    <source>
        <dbReference type="SAM" id="MobiDB-lite"/>
    </source>
</evidence>
<reference evidence="2" key="1">
    <citation type="submission" date="2023-08" db="EMBL/GenBank/DDBJ databases">
        <title>Black Yeasts Isolated from many extreme environments.</title>
        <authorList>
            <person name="Coleine C."/>
            <person name="Stajich J.E."/>
            <person name="Selbmann L."/>
        </authorList>
    </citation>
    <scope>NUCLEOTIDE SEQUENCE</scope>
    <source>
        <strain evidence="2">CCFEE 5810</strain>
    </source>
</reference>
<dbReference type="EMBL" id="JAVRQU010000026">
    <property type="protein sequence ID" value="KAK5690190.1"/>
    <property type="molecule type" value="Genomic_DNA"/>
</dbReference>
<name>A0AAN7VVR0_9PEZI</name>
<feature type="compositionally biased region" description="Basic and acidic residues" evidence="1">
    <location>
        <begin position="1"/>
        <end position="10"/>
    </location>
</feature>
<comment type="caution">
    <text evidence="2">The sequence shown here is derived from an EMBL/GenBank/DDBJ whole genome shotgun (WGS) entry which is preliminary data.</text>
</comment>
<feature type="region of interest" description="Disordered" evidence="1">
    <location>
        <begin position="424"/>
        <end position="464"/>
    </location>
</feature>
<dbReference type="AlphaFoldDB" id="A0AAN7VVR0"/>
<organism evidence="2 3">
    <name type="scientific">Elasticomyces elasticus</name>
    <dbReference type="NCBI Taxonomy" id="574655"/>
    <lineage>
        <taxon>Eukaryota</taxon>
        <taxon>Fungi</taxon>
        <taxon>Dikarya</taxon>
        <taxon>Ascomycota</taxon>
        <taxon>Pezizomycotina</taxon>
        <taxon>Dothideomycetes</taxon>
        <taxon>Dothideomycetidae</taxon>
        <taxon>Mycosphaerellales</taxon>
        <taxon>Teratosphaeriaceae</taxon>
        <taxon>Elasticomyces</taxon>
    </lineage>
</organism>
<accession>A0AAN7VVR0</accession>
<evidence type="ECO:0000313" key="3">
    <source>
        <dbReference type="Proteomes" id="UP001310594"/>
    </source>
</evidence>
<feature type="compositionally biased region" description="Polar residues" evidence="1">
    <location>
        <begin position="246"/>
        <end position="264"/>
    </location>
</feature>
<dbReference type="Proteomes" id="UP001310594">
    <property type="component" value="Unassembled WGS sequence"/>
</dbReference>
<protein>
    <submittedName>
        <fullName evidence="2">Uncharacterized protein</fullName>
    </submittedName>
</protein>
<feature type="region of interest" description="Disordered" evidence="1">
    <location>
        <begin position="524"/>
        <end position="550"/>
    </location>
</feature>
<evidence type="ECO:0000313" key="2">
    <source>
        <dbReference type="EMBL" id="KAK5690190.1"/>
    </source>
</evidence>
<feature type="region of interest" description="Disordered" evidence="1">
    <location>
        <begin position="1"/>
        <end position="26"/>
    </location>
</feature>
<proteinExistence type="predicted"/>
<sequence>MDSASSHDTEQQYMEPTSPAGSLEDTRPREKLRVIQALNIHLAHGVIEQRTHDKLYRMIEIISAVGLDLRRISKIPHASFIRRVEWARKAHEAADALTDLDGVDDDKHLTERLKHWREILCTLHVPTGNDARLFQLVYDHYDDTVYSVIIQLHRTDPEIAIWKVNPKLTAVSQCLDEVRTLCNTADGIVEQLEVEYAAASKRVLQLTMPDTDPVVEAAPQQRPESLILGSASGDMNRCCRPDDATASEQPPHSTVHSVRLSASSRPADALSRESSSRPDLRIDVVAAEHVGLKTSPISHDPPRLPPLPFQRSDTEENLLMYLPLKSAPILDGDRSLSLVKSFGAVEELVHHRKHLRSATTADTGYTTSSGNLGLETSRSFGRPIYGDPAIGSRPKGSVSSMPRVFVKSFIELEHDADQLELRQIETPQAQPSTPRPASPTYEGDSPIKVRDFGDSSNDTSKCPSPATLLYRREALVDPDLPYGERSMYEEMIRSRRGSEEGLVENMTMLREHSRSFDSCLSWAPPIERSSPGTPSSSIRRGLLRQRDHTM</sequence>